<organism evidence="1 2">
    <name type="scientific">Pseudomonas fluorescens</name>
    <dbReference type="NCBI Taxonomy" id="294"/>
    <lineage>
        <taxon>Bacteria</taxon>
        <taxon>Pseudomonadati</taxon>
        <taxon>Pseudomonadota</taxon>
        <taxon>Gammaproteobacteria</taxon>
        <taxon>Pseudomonadales</taxon>
        <taxon>Pseudomonadaceae</taxon>
        <taxon>Pseudomonas</taxon>
    </lineage>
</organism>
<dbReference type="Proteomes" id="UP000255125">
    <property type="component" value="Unassembled WGS sequence"/>
</dbReference>
<sequence>MSVTIVSDTHITALVAFALGENWHAPEQRVEAQRIADCLKSMNVDAYNEVNMDEPGIDEPPCILVAGQVLPTPLQALKLIEFYESHTSEFGGYYYNTAAYEIRAMRAQAIAQLDGYAAAPFTL</sequence>
<name>A0A379I7Q6_PSEFL</name>
<dbReference type="RefSeq" id="WP_038445836.1">
    <property type="nucleotide sequence ID" value="NZ_CP008896.1"/>
</dbReference>
<accession>A0A379I7Q6</accession>
<dbReference type="GeneID" id="70099356"/>
<dbReference type="EMBL" id="UGUS01000002">
    <property type="protein sequence ID" value="SUD28647.1"/>
    <property type="molecule type" value="Genomic_DNA"/>
</dbReference>
<dbReference type="OrthoDB" id="9863591at2"/>
<dbReference type="AlphaFoldDB" id="A0A379I7Q6"/>
<dbReference type="KEGG" id="pfn:HZ99_21695"/>
<proteinExistence type="predicted"/>
<gene>
    <name evidence="1" type="ORF">NCTC10392_00893</name>
</gene>
<evidence type="ECO:0000313" key="1">
    <source>
        <dbReference type="EMBL" id="SUD28647.1"/>
    </source>
</evidence>
<protein>
    <submittedName>
        <fullName evidence="1">Uncharacterized protein</fullName>
    </submittedName>
</protein>
<reference evidence="1 2" key="1">
    <citation type="submission" date="2018-06" db="EMBL/GenBank/DDBJ databases">
        <authorList>
            <consortium name="Pathogen Informatics"/>
            <person name="Doyle S."/>
        </authorList>
    </citation>
    <scope>NUCLEOTIDE SEQUENCE [LARGE SCALE GENOMIC DNA]</scope>
    <source>
        <strain evidence="1 2">NCTC10392</strain>
    </source>
</reference>
<evidence type="ECO:0000313" key="2">
    <source>
        <dbReference type="Proteomes" id="UP000255125"/>
    </source>
</evidence>